<sequence>MNYGNLLQLYKLLIEALYIVGNLEPPAEHFFASSLIELYDLLQKNCDTVYDLLLEKLYEE</sequence>
<proteinExistence type="predicted"/>
<organism evidence="1">
    <name type="scientific">Dipodfec virus RodF1_47</name>
    <dbReference type="NCBI Taxonomy" id="2929298"/>
    <lineage>
        <taxon>Viruses</taxon>
        <taxon>Monodnaviria</taxon>
        <taxon>Sangervirae</taxon>
        <taxon>Phixviricota</taxon>
        <taxon>Malgrandaviricetes</taxon>
        <taxon>Petitvirales</taxon>
        <taxon>Microviridae</taxon>
    </lineage>
</organism>
<protein>
    <submittedName>
        <fullName evidence="1">Uncharacterized protein</fullName>
    </submittedName>
</protein>
<evidence type="ECO:0000313" key="1">
    <source>
        <dbReference type="EMBL" id="UPW41990.1"/>
    </source>
</evidence>
<dbReference type="EMBL" id="OM869706">
    <property type="protein sequence ID" value="UPW41990.1"/>
    <property type="molecule type" value="Genomic_DNA"/>
</dbReference>
<name>A0A976N387_9VIRU</name>
<accession>A0A976N387</accession>
<reference evidence="1" key="1">
    <citation type="submission" date="2022-02" db="EMBL/GenBank/DDBJ databases">
        <title>Towards deciphering the DNA virus diversity associated with rodent species in the families Cricetidae and Heteromyidae.</title>
        <authorList>
            <person name="Lund M."/>
            <person name="Larsen B.B."/>
            <person name="Gryseels S."/>
            <person name="Kraberger S."/>
            <person name="Rowsey D.M."/>
            <person name="Steger L."/>
            <person name="Yule K.M."/>
            <person name="Upham N.S."/>
            <person name="Worobey M."/>
            <person name="Van Doorslaer K."/>
            <person name="Varsani A."/>
        </authorList>
    </citation>
    <scope>NUCLEOTIDE SEQUENCE</scope>
    <source>
        <strain evidence="1">NeonRodF1_47</strain>
    </source>
</reference>